<evidence type="ECO:0000256" key="2">
    <source>
        <dbReference type="ARBA" id="ARBA00022801"/>
    </source>
</evidence>
<proteinExistence type="predicted"/>
<accession>A0A382V124</accession>
<dbReference type="Gene3D" id="3.40.720.10">
    <property type="entry name" value="Alkaline Phosphatase, subunit A"/>
    <property type="match status" value="1"/>
</dbReference>
<feature type="domain" description="Sulfatase N-terminal" evidence="3">
    <location>
        <begin position="27"/>
        <end position="126"/>
    </location>
</feature>
<dbReference type="GO" id="GO:0005737">
    <property type="term" value="C:cytoplasm"/>
    <property type="evidence" value="ECO:0007669"/>
    <property type="project" value="TreeGrafter"/>
</dbReference>
<dbReference type="PANTHER" id="PTHR45953">
    <property type="entry name" value="IDURONATE 2-SULFATASE"/>
    <property type="match status" value="1"/>
</dbReference>
<evidence type="ECO:0000256" key="1">
    <source>
        <dbReference type="ARBA" id="ARBA00022723"/>
    </source>
</evidence>
<dbReference type="GO" id="GO:0008484">
    <property type="term" value="F:sulfuric ester hydrolase activity"/>
    <property type="evidence" value="ECO:0007669"/>
    <property type="project" value="TreeGrafter"/>
</dbReference>
<name>A0A382V124_9ZZZZ</name>
<feature type="non-terminal residue" evidence="4">
    <location>
        <position position="164"/>
    </location>
</feature>
<sequence>MKNNVFLALLAFAVCNLGTAAPERPLNVLFIAVDDLNDWVNCMGGRKGVHTPNFDRLAARGALFTNAHCAAPACNPSRVAVMTGVAPSSSGVYNNGQDWRRSPRLTKAVTLPEHFRASGYLAIGGGKIFHALSWIRDGYGKQQNEVKLWDAYWPSATNPMPDPQ</sequence>
<evidence type="ECO:0000313" key="4">
    <source>
        <dbReference type="EMBL" id="SVD40169.1"/>
    </source>
</evidence>
<dbReference type="InterPro" id="IPR017850">
    <property type="entry name" value="Alkaline_phosphatase_core_sf"/>
</dbReference>
<dbReference type="InterPro" id="IPR000917">
    <property type="entry name" value="Sulfatase_N"/>
</dbReference>
<dbReference type="AlphaFoldDB" id="A0A382V124"/>
<reference evidence="4" key="1">
    <citation type="submission" date="2018-05" db="EMBL/GenBank/DDBJ databases">
        <authorList>
            <person name="Lanie J.A."/>
            <person name="Ng W.-L."/>
            <person name="Kazmierczak K.M."/>
            <person name="Andrzejewski T.M."/>
            <person name="Davidsen T.M."/>
            <person name="Wayne K.J."/>
            <person name="Tettelin H."/>
            <person name="Glass J.I."/>
            <person name="Rusch D."/>
            <person name="Podicherti R."/>
            <person name="Tsui H.-C.T."/>
            <person name="Winkler M.E."/>
        </authorList>
    </citation>
    <scope>NUCLEOTIDE SEQUENCE</scope>
</reference>
<dbReference type="Pfam" id="PF00884">
    <property type="entry name" value="Sulfatase"/>
    <property type="match status" value="1"/>
</dbReference>
<organism evidence="4">
    <name type="scientific">marine metagenome</name>
    <dbReference type="NCBI Taxonomy" id="408172"/>
    <lineage>
        <taxon>unclassified sequences</taxon>
        <taxon>metagenomes</taxon>
        <taxon>ecological metagenomes</taxon>
    </lineage>
</organism>
<protein>
    <recommendedName>
        <fullName evidence="3">Sulfatase N-terminal domain-containing protein</fullName>
    </recommendedName>
</protein>
<dbReference type="SUPFAM" id="SSF53649">
    <property type="entry name" value="Alkaline phosphatase-like"/>
    <property type="match status" value="1"/>
</dbReference>
<keyword evidence="1" id="KW-0479">Metal-binding</keyword>
<keyword evidence="2" id="KW-0378">Hydrolase</keyword>
<gene>
    <name evidence="4" type="ORF">METZ01_LOCUS393023</name>
</gene>
<dbReference type="EMBL" id="UINC01148344">
    <property type="protein sequence ID" value="SVD40169.1"/>
    <property type="molecule type" value="Genomic_DNA"/>
</dbReference>
<evidence type="ECO:0000259" key="3">
    <source>
        <dbReference type="Pfam" id="PF00884"/>
    </source>
</evidence>
<dbReference type="GO" id="GO:0046872">
    <property type="term" value="F:metal ion binding"/>
    <property type="evidence" value="ECO:0007669"/>
    <property type="project" value="UniProtKB-KW"/>
</dbReference>
<dbReference type="PANTHER" id="PTHR45953:SF1">
    <property type="entry name" value="IDURONATE 2-SULFATASE"/>
    <property type="match status" value="1"/>
</dbReference>